<dbReference type="NCBIfam" id="TIGR01326">
    <property type="entry name" value="OAH_OAS_sulfhy"/>
    <property type="match status" value="1"/>
</dbReference>
<dbReference type="KEGG" id="dra:DR_0873"/>
<dbReference type="Pfam" id="PF01053">
    <property type="entry name" value="Cys_Met_Meta_PP"/>
    <property type="match status" value="1"/>
</dbReference>
<dbReference type="GO" id="GO:0071269">
    <property type="term" value="P:L-homocysteine biosynthetic process"/>
    <property type="evidence" value="ECO:0000318"/>
    <property type="project" value="GO_Central"/>
</dbReference>
<evidence type="ECO:0000313" key="9">
    <source>
        <dbReference type="Proteomes" id="UP000002524"/>
    </source>
</evidence>
<evidence type="ECO:0000256" key="2">
    <source>
        <dbReference type="ARBA" id="ARBA00009077"/>
    </source>
</evidence>
<dbReference type="Proteomes" id="UP000002524">
    <property type="component" value="Chromosome 1"/>
</dbReference>
<name>Q9RVZ7_DEIRA</name>
<feature type="region of interest" description="Disordered" evidence="7">
    <location>
        <begin position="1"/>
        <end position="94"/>
    </location>
</feature>
<dbReference type="InParanoid" id="Q9RVZ7"/>
<dbReference type="Gene3D" id="3.40.640.10">
    <property type="entry name" value="Type I PLP-dependent aspartate aminotransferase-like (Major domain)"/>
    <property type="match status" value="1"/>
</dbReference>
<evidence type="ECO:0000256" key="5">
    <source>
        <dbReference type="ARBA" id="ARBA00060553"/>
    </source>
</evidence>
<feature type="compositionally biased region" description="Basic residues" evidence="7">
    <location>
        <begin position="61"/>
        <end position="75"/>
    </location>
</feature>
<dbReference type="GO" id="GO:0004124">
    <property type="term" value="F:cysteine synthase activity"/>
    <property type="evidence" value="ECO:0000318"/>
    <property type="project" value="GO_Central"/>
</dbReference>
<protein>
    <submittedName>
        <fullName evidence="8">O-acetylhomoserine (Thiol)-lyase</fullName>
    </submittedName>
</protein>
<dbReference type="AlphaFoldDB" id="Q9RVZ7"/>
<sequence length="573" mass="62111">MAFPCGQAGNKITRPGQCVNGGRARSAPSKFRLDPLPASALLFEELPQQEPPTSERPRDLARRRRGNRTPSRHGAKASPLGVSTMSRRAGPSGKATRMTIFKCPFSIHSRQGECRDWRPRTCFPRGAATMTDTKQPQPLHFETLQVHAGQRPDPVTGAQQTPIYATNSYVFESPEHAADLFGLRQFGNIYSRIMNPTNDVFEQRVAALEGGVGALSVSSGHAGQLVTLLTLAQAGDNIVSSPNLYGGTVNQFRVTLKRLGIEVRFTSKDERPEEFAALIDERTRAVYLETIGNPALNIPDFEGVAKVAHEHGVAVVVDNTFGAGGYYCQPLRHGANIVLHSASKWIGGHGNGIGGVIVDGGNFDWGSGRYPLMTEPSPSYHGLKFWETFGEGNGLGLPNIAFITRARTEGLRDLGTTLAPQQAWQFLQGLETLSLRAERHAENTLALAHWLISHPDVKQVTYPGLSNHPHYDRAQTYLPRGAGAVLTFELRGGRAAGEAFIRSVKLAQHVANVGDTRTLVIHPASTTHSQLDEVTQTNAGVTPGLIRVSVGIEHVDDIREDFAQALASAGERA</sequence>
<dbReference type="EnsemblBacteria" id="AAF10450">
    <property type="protein sequence ID" value="AAF10450"/>
    <property type="gene ID" value="DR_0873"/>
</dbReference>
<dbReference type="InterPro" id="IPR000277">
    <property type="entry name" value="Cys/Met-Metab_PyrdxlP-dep_enz"/>
</dbReference>
<evidence type="ECO:0000256" key="7">
    <source>
        <dbReference type="SAM" id="MobiDB-lite"/>
    </source>
</evidence>
<dbReference type="PIR" id="G75463">
    <property type="entry name" value="G75463"/>
</dbReference>
<evidence type="ECO:0000256" key="3">
    <source>
        <dbReference type="ARBA" id="ARBA00022679"/>
    </source>
</evidence>
<dbReference type="OrthoDB" id="54490at2"/>
<reference evidence="8 9" key="1">
    <citation type="journal article" date="1999" name="Science">
        <title>Genome sequence of the radioresistant bacterium Deinococcus radiodurans R1.</title>
        <authorList>
            <person name="White O."/>
            <person name="Eisen J.A."/>
            <person name="Heidelberg J.F."/>
            <person name="Hickey E.K."/>
            <person name="Peterson J.D."/>
            <person name="Dodson R.J."/>
            <person name="Haft D.H."/>
            <person name="Gwinn M.L."/>
            <person name="Nelson W.C."/>
            <person name="Richardson D.L."/>
            <person name="Moffat K.S."/>
            <person name="Qin H."/>
            <person name="Jiang L."/>
            <person name="Pamphile W."/>
            <person name="Crosby M."/>
            <person name="Shen M."/>
            <person name="Vamathevan J.J."/>
            <person name="Lam P."/>
            <person name="McDonald L."/>
            <person name="Utterback T."/>
            <person name="Zalewski C."/>
            <person name="Makarova K.S."/>
            <person name="Aravind L."/>
            <person name="Daly M.J."/>
            <person name="Minton K.W."/>
            <person name="Fleischmann R.D."/>
            <person name="Ketchum K.A."/>
            <person name="Nelson K.E."/>
            <person name="Salzberg S."/>
            <person name="Smith H.O."/>
            <person name="Venter J.C."/>
            <person name="Fraser C.M."/>
        </authorList>
    </citation>
    <scope>NUCLEOTIDE SEQUENCE [LARGE SCALE GENOMIC DNA]</scope>
    <source>
        <strain evidence="9">ATCC 13939 / DSM 20539 / JCM 16871 / LMG 4051 / NBRC 15346 / NCIMB 9279 / R1 / VKM B-1422</strain>
    </source>
</reference>
<dbReference type="HOGENOM" id="CLU_018986_4_0_0"/>
<keyword evidence="4 6" id="KW-0663">Pyridoxal phosphate</keyword>
<keyword evidence="3" id="KW-0808">Transferase</keyword>
<dbReference type="PANTHER" id="PTHR43797:SF2">
    <property type="entry name" value="HOMOCYSTEINE_CYSTEINE SYNTHASE"/>
    <property type="match status" value="1"/>
</dbReference>
<comment type="cofactor">
    <cofactor evidence="1 6">
        <name>pyridoxal 5'-phosphate</name>
        <dbReference type="ChEBI" id="CHEBI:597326"/>
    </cofactor>
</comment>
<dbReference type="STRING" id="243230.DR_0873"/>
<dbReference type="GO" id="GO:0019346">
    <property type="term" value="P:transsulfuration"/>
    <property type="evidence" value="ECO:0007669"/>
    <property type="project" value="InterPro"/>
</dbReference>
<dbReference type="EMBL" id="AE000513">
    <property type="protein sequence ID" value="AAF10450.1"/>
    <property type="molecule type" value="Genomic_DNA"/>
</dbReference>
<dbReference type="InterPro" id="IPR015424">
    <property type="entry name" value="PyrdxlP-dep_Trfase"/>
</dbReference>
<comment type="pathway">
    <text evidence="5">Amino-acid biosynthesis; L-methionine biosynthesis via de novo pathway; L-homocysteine from O-acetyl-L-homoserine: step 1/1.</text>
</comment>
<dbReference type="PANTHER" id="PTHR43797">
    <property type="entry name" value="HOMOCYSTEINE/CYSTEINE SYNTHASE"/>
    <property type="match status" value="1"/>
</dbReference>
<evidence type="ECO:0000256" key="4">
    <source>
        <dbReference type="ARBA" id="ARBA00022898"/>
    </source>
</evidence>
<dbReference type="SUPFAM" id="SSF53383">
    <property type="entry name" value="PLP-dependent transferases"/>
    <property type="match status" value="1"/>
</dbReference>
<dbReference type="FunFam" id="3.40.640.10:FF:000035">
    <property type="entry name" value="O-succinylhomoserine sulfhydrylase"/>
    <property type="match status" value="1"/>
</dbReference>
<dbReference type="GO" id="GO:0030170">
    <property type="term" value="F:pyridoxal phosphate binding"/>
    <property type="evidence" value="ECO:0007669"/>
    <property type="project" value="InterPro"/>
</dbReference>
<evidence type="ECO:0000313" key="8">
    <source>
        <dbReference type="EMBL" id="AAF10450.1"/>
    </source>
</evidence>
<gene>
    <name evidence="8" type="ordered locus">DR_0873</name>
</gene>
<dbReference type="PaxDb" id="243230-DR_0873"/>
<dbReference type="CDD" id="cd00614">
    <property type="entry name" value="CGS_like"/>
    <property type="match status" value="1"/>
</dbReference>
<dbReference type="InterPro" id="IPR006235">
    <property type="entry name" value="OAc-hSer/O-AcSer_sulfhydrylase"/>
</dbReference>
<evidence type="ECO:0000256" key="6">
    <source>
        <dbReference type="RuleBase" id="RU362118"/>
    </source>
</evidence>
<keyword evidence="9" id="KW-1185">Reference proteome</keyword>
<organism evidence="8 9">
    <name type="scientific">Deinococcus radiodurans (strain ATCC 13939 / DSM 20539 / JCM 16871 / CCUG 27074 / LMG 4051 / NBRC 15346 / NCIMB 9279 / VKM B-1422 / R1)</name>
    <dbReference type="NCBI Taxonomy" id="243230"/>
    <lineage>
        <taxon>Bacteria</taxon>
        <taxon>Thermotogati</taxon>
        <taxon>Deinococcota</taxon>
        <taxon>Deinococci</taxon>
        <taxon>Deinococcales</taxon>
        <taxon>Deinococcaceae</taxon>
        <taxon>Deinococcus</taxon>
    </lineage>
</organism>
<proteinExistence type="inferred from homology"/>
<comment type="similarity">
    <text evidence="2 6">Belongs to the trans-sulfuration enzymes family.</text>
</comment>
<accession>Q9RVZ7</accession>
<dbReference type="eggNOG" id="COG2873">
    <property type="taxonomic scope" value="Bacteria"/>
</dbReference>
<dbReference type="InterPro" id="IPR015422">
    <property type="entry name" value="PyrdxlP-dep_Trfase_small"/>
</dbReference>
<dbReference type="PATRIC" id="fig|243230.17.peg.1058"/>
<dbReference type="InterPro" id="IPR015421">
    <property type="entry name" value="PyrdxlP-dep_Trfase_major"/>
</dbReference>
<dbReference type="Gene3D" id="3.90.1150.10">
    <property type="entry name" value="Aspartate Aminotransferase, domain 1"/>
    <property type="match status" value="1"/>
</dbReference>
<evidence type="ECO:0000256" key="1">
    <source>
        <dbReference type="ARBA" id="ARBA00001933"/>
    </source>
</evidence>